<dbReference type="Proteomes" id="UP001529510">
    <property type="component" value="Unassembled WGS sequence"/>
</dbReference>
<protein>
    <submittedName>
        <fullName evidence="2">Uncharacterized protein</fullName>
    </submittedName>
</protein>
<feature type="region of interest" description="Disordered" evidence="1">
    <location>
        <begin position="30"/>
        <end position="63"/>
    </location>
</feature>
<evidence type="ECO:0000313" key="2">
    <source>
        <dbReference type="EMBL" id="KAL0190151.1"/>
    </source>
</evidence>
<comment type="caution">
    <text evidence="2">The sequence shown here is derived from an EMBL/GenBank/DDBJ whole genome shotgun (WGS) entry which is preliminary data.</text>
</comment>
<organism evidence="2 3">
    <name type="scientific">Cirrhinus mrigala</name>
    <name type="common">Mrigala</name>
    <dbReference type="NCBI Taxonomy" id="683832"/>
    <lineage>
        <taxon>Eukaryota</taxon>
        <taxon>Metazoa</taxon>
        <taxon>Chordata</taxon>
        <taxon>Craniata</taxon>
        <taxon>Vertebrata</taxon>
        <taxon>Euteleostomi</taxon>
        <taxon>Actinopterygii</taxon>
        <taxon>Neopterygii</taxon>
        <taxon>Teleostei</taxon>
        <taxon>Ostariophysi</taxon>
        <taxon>Cypriniformes</taxon>
        <taxon>Cyprinidae</taxon>
        <taxon>Labeoninae</taxon>
        <taxon>Labeonini</taxon>
        <taxon>Cirrhinus</taxon>
    </lineage>
</organism>
<proteinExistence type="predicted"/>
<accession>A0ABD0QVB1</accession>
<evidence type="ECO:0000256" key="1">
    <source>
        <dbReference type="SAM" id="MobiDB-lite"/>
    </source>
</evidence>
<feature type="non-terminal residue" evidence="2">
    <location>
        <position position="63"/>
    </location>
</feature>
<name>A0ABD0QVB1_CIRMR</name>
<feature type="non-terminal residue" evidence="2">
    <location>
        <position position="1"/>
    </location>
</feature>
<keyword evidence="3" id="KW-1185">Reference proteome</keyword>
<sequence length="63" mass="6361">RHQQQPLDAAVLHLLPADRQFLRVEHVCRGGGGELPQVPSAPGGGGGAAAGGETAEAHGEEEA</sequence>
<reference evidence="2 3" key="1">
    <citation type="submission" date="2024-05" db="EMBL/GenBank/DDBJ databases">
        <title>Genome sequencing and assembly of Indian major carp, Cirrhinus mrigala (Hamilton, 1822).</title>
        <authorList>
            <person name="Mohindra V."/>
            <person name="Chowdhury L.M."/>
            <person name="Lal K."/>
            <person name="Jena J.K."/>
        </authorList>
    </citation>
    <scope>NUCLEOTIDE SEQUENCE [LARGE SCALE GENOMIC DNA]</scope>
    <source>
        <strain evidence="2">CM1030</strain>
        <tissue evidence="2">Blood</tissue>
    </source>
</reference>
<evidence type="ECO:0000313" key="3">
    <source>
        <dbReference type="Proteomes" id="UP001529510"/>
    </source>
</evidence>
<dbReference type="EMBL" id="JAMKFB020000006">
    <property type="protein sequence ID" value="KAL0190151.1"/>
    <property type="molecule type" value="Genomic_DNA"/>
</dbReference>
<dbReference type="AlphaFoldDB" id="A0ABD0QVB1"/>
<gene>
    <name evidence="2" type="ORF">M9458_012849</name>
</gene>